<dbReference type="PANTHER" id="PTHR48174:SF5">
    <property type="entry name" value="VACUOLAR PROTEIN SORTING-ASSOCIATED PROTEIN 62"/>
    <property type="match status" value="1"/>
</dbReference>
<protein>
    <recommendedName>
        <fullName evidence="4">Vacuolar protein sorting-associated protein 62</fullName>
    </recommendedName>
</protein>
<evidence type="ECO:0000256" key="1">
    <source>
        <dbReference type="SAM" id="Phobius"/>
    </source>
</evidence>
<feature type="transmembrane region" description="Helical" evidence="1">
    <location>
        <begin position="426"/>
        <end position="450"/>
    </location>
</feature>
<keyword evidence="3" id="KW-1185">Reference proteome</keyword>
<dbReference type="PANTHER" id="PTHR48174">
    <property type="entry name" value="DUF946 FAMILY PROTEIN"/>
    <property type="match status" value="1"/>
</dbReference>
<evidence type="ECO:0000313" key="3">
    <source>
        <dbReference type="Proteomes" id="UP001265746"/>
    </source>
</evidence>
<comment type="caution">
    <text evidence="2">The sequence shown here is derived from an EMBL/GenBank/DDBJ whole genome shotgun (WGS) entry which is preliminary data.</text>
</comment>
<dbReference type="Pfam" id="PF06101">
    <property type="entry name" value="Vps62"/>
    <property type="match status" value="1"/>
</dbReference>
<keyword evidence="1" id="KW-1133">Transmembrane helix</keyword>
<dbReference type="Proteomes" id="UP001265746">
    <property type="component" value="Unassembled WGS sequence"/>
</dbReference>
<keyword evidence="1" id="KW-0812">Transmembrane</keyword>
<evidence type="ECO:0008006" key="4">
    <source>
        <dbReference type="Google" id="ProtNLM"/>
    </source>
</evidence>
<name>A0AAD9SQS6_PHOAM</name>
<organism evidence="2 3">
    <name type="scientific">Phomopsis amygdali</name>
    <name type="common">Fusicoccum amygdali</name>
    <dbReference type="NCBI Taxonomy" id="1214568"/>
    <lineage>
        <taxon>Eukaryota</taxon>
        <taxon>Fungi</taxon>
        <taxon>Dikarya</taxon>
        <taxon>Ascomycota</taxon>
        <taxon>Pezizomycotina</taxon>
        <taxon>Sordariomycetes</taxon>
        <taxon>Sordariomycetidae</taxon>
        <taxon>Diaporthales</taxon>
        <taxon>Diaporthaceae</taxon>
        <taxon>Diaporthe</taxon>
    </lineage>
</organism>
<dbReference type="InterPro" id="IPR009291">
    <property type="entry name" value="Vps62"/>
</dbReference>
<gene>
    <name evidence="2" type="ORF">N8I77_001555</name>
</gene>
<dbReference type="AlphaFoldDB" id="A0AAD9SQS6"/>
<accession>A0AAD9SQS6</accession>
<evidence type="ECO:0000313" key="2">
    <source>
        <dbReference type="EMBL" id="KAK2614751.1"/>
    </source>
</evidence>
<dbReference type="EMBL" id="JAUJFL010000001">
    <property type="protein sequence ID" value="KAK2614751.1"/>
    <property type="molecule type" value="Genomic_DNA"/>
</dbReference>
<keyword evidence="1" id="KW-0472">Membrane</keyword>
<proteinExistence type="predicted"/>
<sequence length="492" mass="54796">MAACKSGAALFNGLGVRTDQAVWDLQVRRRHAGAYCRQGLTTSSSRQIRALLLPPWLWMLLLSTGASMCATFPRDQAAAAALFTTVPDYVTRYAPLVWLHSEDPFRPSDLFQHVRHTTPMVDGEPLDGLPELDLDNLALLNDRGPDGSPVALTAASGEVTHLPAWLLGETPDETGTLHNATACVVILVEFEGESGDLGAFYFYFYSYNRGANITQVLEPIKGMLEGDVEPGMHFGDHVGDWEHNMIRFRDGKPTGIYFSQHSGGAAYEWDDTALAKEHERPIVYSAYGSHANYASPGDHVHDAVIKDHCDRGLRWDPVSSAYFYSFRPLTSELTRIFPPGSPQEPNFTSAIYFSGLWGDAQYPDSDPRQKTVPRFGLKRYVSGPSGPITKQLVRKGLSPDHREPKTWVQWGVSLFMSLYPCCLRGWRVWASGMILICVLVLIVFGIIYAVRRYGARKEGYQKVDTGADIPLNNLDYRDDNIVHGHRSQGDQQ</sequence>
<reference evidence="2" key="1">
    <citation type="submission" date="2023-06" db="EMBL/GenBank/DDBJ databases">
        <authorList>
            <person name="Noh H."/>
        </authorList>
    </citation>
    <scope>NUCLEOTIDE SEQUENCE</scope>
    <source>
        <strain evidence="2">DUCC20226</strain>
    </source>
</reference>